<dbReference type="EMBL" id="PTRA01000001">
    <property type="protein sequence ID" value="PQA59692.1"/>
    <property type="molecule type" value="Genomic_DNA"/>
</dbReference>
<dbReference type="Proteomes" id="UP000239590">
    <property type="component" value="Unassembled WGS sequence"/>
</dbReference>
<name>A0A2S7IPS8_9BACT</name>
<feature type="signal peptide" evidence="1">
    <location>
        <begin position="1"/>
        <end position="24"/>
    </location>
</feature>
<dbReference type="InterPro" id="IPR029052">
    <property type="entry name" value="Metallo-depent_PP-like"/>
</dbReference>
<dbReference type="PANTHER" id="PTHR33987:SF1">
    <property type="entry name" value="CALCINEURIN-LIKE METALLO-PHOSPHOESTERASE SUPERFAMILY PROTEIN"/>
    <property type="match status" value="1"/>
</dbReference>
<dbReference type="Pfam" id="PF09423">
    <property type="entry name" value="PhoD"/>
    <property type="match status" value="1"/>
</dbReference>
<dbReference type="PANTHER" id="PTHR33987">
    <property type="entry name" value="CALCINEURIN-LIKE METALLO-PHOSPHOESTERASE SUPERFAMILY PROTEIN"/>
    <property type="match status" value="1"/>
</dbReference>
<feature type="chain" id="PRO_5015747294" evidence="1">
    <location>
        <begin position="25"/>
        <end position="441"/>
    </location>
</feature>
<evidence type="ECO:0000259" key="3">
    <source>
        <dbReference type="Pfam" id="PF25077"/>
    </source>
</evidence>
<dbReference type="InterPro" id="IPR038607">
    <property type="entry name" value="PhoD-like_sf"/>
</dbReference>
<comment type="caution">
    <text evidence="4">The sequence shown here is derived from an EMBL/GenBank/DDBJ whole genome shotgun (WGS) entry which is preliminary data.</text>
</comment>
<dbReference type="AlphaFoldDB" id="A0A2S7IPS8"/>
<sequence>MQKTIRFWLFLLFTCTLLTTQAQLQSGPMLGYSDYMEVMVWAQTKKAAKVKIQYWEVGNPSNKRSTDEVNTEKTNAYIAHLYADQVEPGKKYEYEVWVDGKKVVRPYPLQFQTQQLWQFRTDPPAFSFAFGSCAYFSEPEYDRPGTPYGQQYEIFTKIDSLRPDFMVWGGDNNYYREVDWSTRTGMLRRMTHGRSFPQLQSLLARTHHYAIWDDHDYGPNDSDRSFWMKRDALDIFKQFWGNPNYAFDKEGITGTFQWGDCQFFMLDDRWWRAPNELEGSNKDYLGKKQLDWLIDALKFSQATFKFVVCGGQVINPAAQFENYSVYAEEREELLKRIAEQKIPGVVFLSGDRHHTAVHKLQRFNAYPFYDFTISPFTSGPARQTKEEAVSPTLLPETVLTERNFAVMSLSGAKNERVLTVKAYNTRGELKWTKEIKASELK</sequence>
<dbReference type="InterPro" id="IPR018946">
    <property type="entry name" value="PhoD-like_MPP"/>
</dbReference>
<evidence type="ECO:0000259" key="2">
    <source>
        <dbReference type="Pfam" id="PF09423"/>
    </source>
</evidence>
<evidence type="ECO:0000313" key="5">
    <source>
        <dbReference type="Proteomes" id="UP000239590"/>
    </source>
</evidence>
<dbReference type="CDD" id="cd07389">
    <property type="entry name" value="MPP_PhoD"/>
    <property type="match status" value="1"/>
</dbReference>
<dbReference type="OrthoDB" id="9763616at2"/>
<proteinExistence type="predicted"/>
<dbReference type="Pfam" id="PF25077">
    <property type="entry name" value="DUF7800"/>
    <property type="match status" value="1"/>
</dbReference>
<feature type="domain" description="DUF7800" evidence="3">
    <location>
        <begin position="22"/>
        <end position="114"/>
    </location>
</feature>
<dbReference type="RefSeq" id="WP_104711382.1">
    <property type="nucleotide sequence ID" value="NZ_PTRA01000001.1"/>
</dbReference>
<evidence type="ECO:0000313" key="4">
    <source>
        <dbReference type="EMBL" id="PQA59692.1"/>
    </source>
</evidence>
<keyword evidence="1" id="KW-0732">Signal</keyword>
<evidence type="ECO:0000256" key="1">
    <source>
        <dbReference type="SAM" id="SignalP"/>
    </source>
</evidence>
<dbReference type="Gene3D" id="3.60.21.70">
    <property type="entry name" value="PhoD-like phosphatase"/>
    <property type="match status" value="1"/>
</dbReference>
<dbReference type="InterPro" id="IPR056702">
    <property type="entry name" value="DUF7800"/>
</dbReference>
<gene>
    <name evidence="4" type="ORF">C5O19_08690</name>
</gene>
<dbReference type="SUPFAM" id="SSF56300">
    <property type="entry name" value="Metallo-dependent phosphatases"/>
    <property type="match status" value="1"/>
</dbReference>
<protein>
    <submittedName>
        <fullName evidence="4">Phosphodiesterase</fullName>
    </submittedName>
</protein>
<feature type="domain" description="PhoD-like phosphatase metallophosphatase" evidence="2">
    <location>
        <begin position="128"/>
        <end position="386"/>
    </location>
</feature>
<organism evidence="4 5">
    <name type="scientific">Siphonobacter curvatus</name>
    <dbReference type="NCBI Taxonomy" id="2094562"/>
    <lineage>
        <taxon>Bacteria</taxon>
        <taxon>Pseudomonadati</taxon>
        <taxon>Bacteroidota</taxon>
        <taxon>Cytophagia</taxon>
        <taxon>Cytophagales</taxon>
        <taxon>Cytophagaceae</taxon>
        <taxon>Siphonobacter</taxon>
    </lineage>
</organism>
<keyword evidence="5" id="KW-1185">Reference proteome</keyword>
<accession>A0A2S7IPS8</accession>
<reference evidence="5" key="1">
    <citation type="submission" date="2018-02" db="EMBL/GenBank/DDBJ databases">
        <title>Genome sequencing of Solimonas sp. HR-BB.</title>
        <authorList>
            <person name="Lee Y."/>
            <person name="Jeon C.O."/>
        </authorList>
    </citation>
    <scope>NUCLEOTIDE SEQUENCE [LARGE SCALE GENOMIC DNA]</scope>
    <source>
        <strain evidence="5">HR-U</strain>
    </source>
</reference>